<reference evidence="4 5" key="1">
    <citation type="submission" date="2021-02" db="EMBL/GenBank/DDBJ databases">
        <title>Characterization of Marinitoga sp. nov. str. BP5-C20A.</title>
        <authorList>
            <person name="Erauso G."/>
            <person name="Postec A."/>
        </authorList>
    </citation>
    <scope>NUCLEOTIDE SEQUENCE [LARGE SCALE GENOMIC DNA]</scope>
    <source>
        <strain evidence="4 5">BP5-C20A</strain>
    </source>
</reference>
<dbReference type="InterPro" id="IPR012312">
    <property type="entry name" value="Hemerythrin-like"/>
</dbReference>
<evidence type="ECO:0000259" key="3">
    <source>
        <dbReference type="Pfam" id="PF04282"/>
    </source>
</evidence>
<proteinExistence type="predicted"/>
<gene>
    <name evidence="4" type="ORF">JRV97_09350</name>
</gene>
<dbReference type="SUPFAM" id="SSF55785">
    <property type="entry name" value="PYP-like sensor domain (PAS domain)"/>
    <property type="match status" value="1"/>
</dbReference>
<dbReference type="InterPro" id="IPR007380">
    <property type="entry name" value="DUF438"/>
</dbReference>
<dbReference type="Proteomes" id="UP001232493">
    <property type="component" value="Chromosome"/>
</dbReference>
<evidence type="ECO:0000259" key="2">
    <source>
        <dbReference type="Pfam" id="PF01814"/>
    </source>
</evidence>
<dbReference type="Pfam" id="PF13596">
    <property type="entry name" value="PAS_10"/>
    <property type="match status" value="1"/>
</dbReference>
<keyword evidence="5" id="KW-1185">Reference proteome</keyword>
<feature type="domain" description="DUF438" evidence="3">
    <location>
        <begin position="11"/>
        <end position="77"/>
    </location>
</feature>
<dbReference type="Gene3D" id="3.30.450.20">
    <property type="entry name" value="PAS domain"/>
    <property type="match status" value="1"/>
</dbReference>
<dbReference type="Pfam" id="PF04282">
    <property type="entry name" value="DUF438"/>
    <property type="match status" value="1"/>
</dbReference>
<dbReference type="PANTHER" id="PTHR39966:SF3">
    <property type="entry name" value="DUF438 DOMAIN-CONTAINING PROTEIN"/>
    <property type="match status" value="1"/>
</dbReference>
<protein>
    <submittedName>
        <fullName evidence="4">DUF438 domain-containing protein</fullName>
    </submittedName>
</protein>
<dbReference type="Pfam" id="PF01814">
    <property type="entry name" value="Hemerythrin"/>
    <property type="match status" value="1"/>
</dbReference>
<evidence type="ECO:0000256" key="1">
    <source>
        <dbReference type="SAM" id="Coils"/>
    </source>
</evidence>
<evidence type="ECO:0000313" key="5">
    <source>
        <dbReference type="Proteomes" id="UP001232493"/>
    </source>
</evidence>
<dbReference type="PANTHER" id="PTHR39966">
    <property type="entry name" value="BLL2471 PROTEIN-RELATED"/>
    <property type="match status" value="1"/>
</dbReference>
<sequence length="398" mass="47250">MSELFNKKEYLKNLIKRANKEKDNEELKKELQKTIKELSAEDVALVEQDLMDNEGITIDQIQSVCDVHLELFKEYIDKEKIDVEPWHPIYILMKEHEFIIKTTEKIRDIAKDVLNKKSVQEAFPLFMKLSIYLDDLMAAENYFLKEENVLFPYIEKHGITKPPAVMWKEHDQVREIRKEIIAIKENKDFEKAKNKFYNLTLQLQEFFMNHVHKEHSVLFPTALKLISDEEWINIRHQFDEIGYCGFDPEPMNSEKKEVEEIIKGKIKLPSGELTIEQLKFMLNTLPIDITFVDANDEVKYFSESKERIFVRSRAIIGRKVQNCHPQKSIDIVNKIVDDFKSGKRDHADFWLKLGEKYIYIRYFAVRNEEGKYLGTLEVTQDIKPIQEITGEKRIYDEY</sequence>
<feature type="coiled-coil region" evidence="1">
    <location>
        <begin position="1"/>
        <end position="48"/>
    </location>
</feature>
<dbReference type="EMBL" id="CP069362">
    <property type="protein sequence ID" value="WGS64568.1"/>
    <property type="molecule type" value="Genomic_DNA"/>
</dbReference>
<dbReference type="Gene3D" id="1.20.120.520">
    <property type="entry name" value="nmb1532 protein domain like"/>
    <property type="match status" value="1"/>
</dbReference>
<feature type="domain" description="Hemerythrin-like" evidence="2">
    <location>
        <begin position="87"/>
        <end position="222"/>
    </location>
</feature>
<accession>A0ABY8PPV5</accession>
<name>A0ABY8PPV5_9BACT</name>
<dbReference type="InterPro" id="IPR035965">
    <property type="entry name" value="PAS-like_dom_sf"/>
</dbReference>
<dbReference type="RefSeq" id="WP_280998325.1">
    <property type="nucleotide sequence ID" value="NZ_CP069362.1"/>
</dbReference>
<keyword evidence="1" id="KW-0175">Coiled coil</keyword>
<organism evidence="4 5">
    <name type="scientific">Marinitoga aeolica</name>
    <dbReference type="NCBI Taxonomy" id="2809031"/>
    <lineage>
        <taxon>Bacteria</taxon>
        <taxon>Thermotogati</taxon>
        <taxon>Thermotogota</taxon>
        <taxon>Thermotogae</taxon>
        <taxon>Petrotogales</taxon>
        <taxon>Petrotogaceae</taxon>
        <taxon>Marinitoga</taxon>
    </lineage>
</organism>
<evidence type="ECO:0000313" key="4">
    <source>
        <dbReference type="EMBL" id="WGS64568.1"/>
    </source>
</evidence>